<feature type="domain" description="BEN" evidence="2">
    <location>
        <begin position="61"/>
        <end position="157"/>
    </location>
</feature>
<dbReference type="EMBL" id="JAFNEN010000849">
    <property type="protein sequence ID" value="KAG8176751.1"/>
    <property type="molecule type" value="Genomic_DNA"/>
</dbReference>
<name>A0AAV6TYC5_9ARAC</name>
<dbReference type="InterPro" id="IPR018379">
    <property type="entry name" value="BEN_domain"/>
</dbReference>
<evidence type="ECO:0000259" key="2">
    <source>
        <dbReference type="PROSITE" id="PS51457"/>
    </source>
</evidence>
<gene>
    <name evidence="3" type="ORF">JTE90_003382</name>
</gene>
<organism evidence="3 4">
    <name type="scientific">Oedothorax gibbosus</name>
    <dbReference type="NCBI Taxonomy" id="931172"/>
    <lineage>
        <taxon>Eukaryota</taxon>
        <taxon>Metazoa</taxon>
        <taxon>Ecdysozoa</taxon>
        <taxon>Arthropoda</taxon>
        <taxon>Chelicerata</taxon>
        <taxon>Arachnida</taxon>
        <taxon>Araneae</taxon>
        <taxon>Araneomorphae</taxon>
        <taxon>Entelegynae</taxon>
        <taxon>Araneoidea</taxon>
        <taxon>Linyphiidae</taxon>
        <taxon>Erigoninae</taxon>
        <taxon>Oedothorax</taxon>
    </lineage>
</organism>
<proteinExistence type="predicted"/>
<dbReference type="Gene3D" id="1.10.10.2590">
    <property type="entry name" value="BEN domain"/>
    <property type="match status" value="1"/>
</dbReference>
<evidence type="ECO:0000313" key="3">
    <source>
        <dbReference type="EMBL" id="KAG8176751.1"/>
    </source>
</evidence>
<evidence type="ECO:0000313" key="4">
    <source>
        <dbReference type="Proteomes" id="UP000827092"/>
    </source>
</evidence>
<keyword evidence="4" id="KW-1185">Reference proteome</keyword>
<feature type="coiled-coil region" evidence="1">
    <location>
        <begin position="11"/>
        <end position="52"/>
    </location>
</feature>
<dbReference type="PROSITE" id="PS51457">
    <property type="entry name" value="BEN"/>
    <property type="match status" value="1"/>
</dbReference>
<evidence type="ECO:0000256" key="1">
    <source>
        <dbReference type="SAM" id="Coils"/>
    </source>
</evidence>
<keyword evidence="1" id="KW-0175">Coiled coil</keyword>
<dbReference type="Proteomes" id="UP000827092">
    <property type="component" value="Unassembled WGS sequence"/>
</dbReference>
<sequence length="250" mass="28297">MNIAMAYQKYLEVLKKEAIAKEEKLAHLKEKAKKYKQKYRAAKEEVQTASYREPESLKEIGPNVRVPEAKLALCRGTDSLKYTGDLMEVVFGSDVLASHVLKGIRGRSKTSVLDPLKVRDIEAHVVLKFGVDRRNVRYAMRIKLNYMHKLYKRRAAYNERTGLTIWKTVSVPGSSADIPGFSAEIPEEDGDVGAADGPSMVEPSFLDPTKKKKRTAVQFLMDQHEAKVARTEARQEARMNRPLSSLLEFL</sequence>
<dbReference type="AlphaFoldDB" id="A0AAV6TYC5"/>
<protein>
    <recommendedName>
        <fullName evidence="2">BEN domain-containing protein</fullName>
    </recommendedName>
</protein>
<comment type="caution">
    <text evidence="3">The sequence shown here is derived from an EMBL/GenBank/DDBJ whole genome shotgun (WGS) entry which is preliminary data.</text>
</comment>
<reference evidence="3 4" key="1">
    <citation type="journal article" date="2022" name="Nat. Ecol. Evol.">
        <title>A masculinizing supergene underlies an exaggerated male reproductive morph in a spider.</title>
        <authorList>
            <person name="Hendrickx F."/>
            <person name="De Corte Z."/>
            <person name="Sonet G."/>
            <person name="Van Belleghem S.M."/>
            <person name="Kostlbacher S."/>
            <person name="Vangestel C."/>
        </authorList>
    </citation>
    <scope>NUCLEOTIDE SEQUENCE [LARGE SCALE GENOMIC DNA]</scope>
    <source>
        <strain evidence="3">W744_W776</strain>
    </source>
</reference>
<dbReference type="GO" id="GO:0003677">
    <property type="term" value="F:DNA binding"/>
    <property type="evidence" value="ECO:0007669"/>
    <property type="project" value="InterPro"/>
</dbReference>
<accession>A0AAV6TYC5</accession>